<gene>
    <name evidence="2" type="ORF">CPAR01_00899</name>
</gene>
<sequence length="413" mass="47020">MMMTKKMMKKAKARARLGSVESVEAAGAYGEPVAEVHHEPVAETYEETEPAVETYGEPAPVAEVYGDPAPTAEVYEEPEPPAEAYEEQEPPAEAYEEQEPEVYHESGQDQPEEQVVKFLVSSRHLALASRYFFAKLSGPWMEASVKHIDGCYHMDASDWDSDALLILMQVIHGKTRSVPRRMNLEMLAKLAVLVDYYDCHEVIEVYCPVWIESLRDTLPAEYGRDVILWLLISCVFEQDGIFQQMTQVAVSKSDDPIRTMELPIPSTVVDMIDWRRQVAVEFMLEVLQKLLRAFRNETAGCSFECSSILLGALTKEMDKHRLLDPKPASPYSGYSIAGTEKTIRNFRSPQWSSEFNYYSTKHRCTLVSMIDCHLNGEFDKSIQGFELSEILWKGKSGKKRREQYKATLFAQLQ</sequence>
<evidence type="ECO:0000313" key="2">
    <source>
        <dbReference type="EMBL" id="KAK1546932.1"/>
    </source>
</evidence>
<dbReference type="EMBL" id="MOPA01000001">
    <property type="protein sequence ID" value="KAK1546932.1"/>
    <property type="molecule type" value="Genomic_DNA"/>
</dbReference>
<feature type="compositionally biased region" description="Acidic residues" evidence="1">
    <location>
        <begin position="74"/>
        <end position="100"/>
    </location>
</feature>
<dbReference type="InterPro" id="IPR011333">
    <property type="entry name" value="SKP1/BTB/POZ_sf"/>
</dbReference>
<evidence type="ECO:0000313" key="3">
    <source>
        <dbReference type="Proteomes" id="UP001241169"/>
    </source>
</evidence>
<dbReference type="Gene3D" id="3.30.710.10">
    <property type="entry name" value="Potassium Channel Kv1.1, Chain A"/>
    <property type="match status" value="1"/>
</dbReference>
<organism evidence="2 3">
    <name type="scientific">Colletotrichum paranaense</name>
    <dbReference type="NCBI Taxonomy" id="1914294"/>
    <lineage>
        <taxon>Eukaryota</taxon>
        <taxon>Fungi</taxon>
        <taxon>Dikarya</taxon>
        <taxon>Ascomycota</taxon>
        <taxon>Pezizomycotina</taxon>
        <taxon>Sordariomycetes</taxon>
        <taxon>Hypocreomycetidae</taxon>
        <taxon>Glomerellales</taxon>
        <taxon>Glomerellaceae</taxon>
        <taxon>Colletotrichum</taxon>
        <taxon>Colletotrichum acutatum species complex</taxon>
    </lineage>
</organism>
<name>A0ABQ9T565_9PEZI</name>
<dbReference type="Proteomes" id="UP001241169">
    <property type="component" value="Unassembled WGS sequence"/>
</dbReference>
<dbReference type="GeneID" id="85369088"/>
<keyword evidence="3" id="KW-1185">Reference proteome</keyword>
<comment type="caution">
    <text evidence="2">The sequence shown here is derived from an EMBL/GenBank/DDBJ whole genome shotgun (WGS) entry which is preliminary data.</text>
</comment>
<protein>
    <recommendedName>
        <fullName evidence="4">BTB domain-containing protein</fullName>
    </recommendedName>
</protein>
<feature type="region of interest" description="Disordered" evidence="1">
    <location>
        <begin position="71"/>
        <end position="107"/>
    </location>
</feature>
<proteinExistence type="predicted"/>
<evidence type="ECO:0000256" key="1">
    <source>
        <dbReference type="SAM" id="MobiDB-lite"/>
    </source>
</evidence>
<evidence type="ECO:0008006" key="4">
    <source>
        <dbReference type="Google" id="ProtNLM"/>
    </source>
</evidence>
<accession>A0ABQ9T565</accession>
<dbReference type="RefSeq" id="XP_060356046.1">
    <property type="nucleotide sequence ID" value="XM_060485189.1"/>
</dbReference>
<reference evidence="2 3" key="1">
    <citation type="submission" date="2016-10" db="EMBL/GenBank/DDBJ databases">
        <title>The genome sequence of Colletotrichum fioriniae PJ7.</title>
        <authorList>
            <person name="Baroncelli R."/>
        </authorList>
    </citation>
    <scope>NUCLEOTIDE SEQUENCE [LARGE SCALE GENOMIC DNA]</scope>
    <source>
        <strain evidence="2 3">IMI 384185</strain>
    </source>
</reference>